<dbReference type="Pfam" id="PF21197">
    <property type="entry name" value="PgaA_barrel"/>
    <property type="match status" value="1"/>
</dbReference>
<dbReference type="SUPFAM" id="SSF48452">
    <property type="entry name" value="TPR-like"/>
    <property type="match status" value="2"/>
</dbReference>
<keyword evidence="3" id="KW-1185">Reference proteome</keyword>
<protein>
    <submittedName>
        <fullName evidence="2">Poly-beta-1,6 N-acetyl-D-glucosamine export porin PgaA</fullName>
    </submittedName>
</protein>
<dbReference type="InterPro" id="IPR023870">
    <property type="entry name" value="PGA_export_porin_PgaA"/>
</dbReference>
<evidence type="ECO:0000259" key="1">
    <source>
        <dbReference type="Pfam" id="PF21197"/>
    </source>
</evidence>
<evidence type="ECO:0000313" key="2">
    <source>
        <dbReference type="EMBL" id="MBZ4038788.1"/>
    </source>
</evidence>
<dbReference type="InterPro" id="IPR011990">
    <property type="entry name" value="TPR-like_helical_dom_sf"/>
</dbReference>
<name>A0ABS7T4J6_9GAMM</name>
<feature type="domain" description="PgaA membrane beta barrel" evidence="1">
    <location>
        <begin position="419"/>
        <end position="687"/>
    </location>
</feature>
<dbReference type="InterPro" id="IPR049003">
    <property type="entry name" value="PgaA_barrel"/>
</dbReference>
<evidence type="ECO:0000313" key="3">
    <source>
        <dbReference type="Proteomes" id="UP001430954"/>
    </source>
</evidence>
<accession>A0ABS7T4J6</accession>
<dbReference type="Proteomes" id="UP001430954">
    <property type="component" value="Unassembled WGS sequence"/>
</dbReference>
<dbReference type="NCBIfam" id="TIGR03939">
    <property type="entry name" value="PGA_TPR_OMP"/>
    <property type="match status" value="1"/>
</dbReference>
<proteinExistence type="predicted"/>
<sequence length="693" mass="77541">MALAQACVIGLARGNEPATPPSPDTPRLSASALSTMSRGEAMVEAWRLRDEGRWLETLAICEALLQRDPADDDAYRLRVLALADLGASHRAWELYQARPHLFEPVIARRLQADRVARMIVWGGLHPVSPESRLVEMQAAQAALAGLTAKLAATDDAAVSRQRMANDELIALNTLGQHEAVSERYRQVVADGGELPAYVGAAVGDSLLSARHPELAVDALEATLRDDPEAHEARILLVYAYVESERFDDAYALMESLQASEAPWLTRAGARQEYPNWRRYDVDVTRVLVDSFAHALADAQRRAESLVSVGAMNAHLHQTLGSVYLQRGWGERGLERHRVAKTLDPDDAAPRVGEVQALLDLDRTAEARRLLAELIALHPENLHAQRAQQRWERRQGWQVNYESAWGRNTDDGTADTAVASPLGSRDSRHELRVASPLFNDRWRLTAHVLEANADFEGERVHHRLFGAGLSYVHDRLQWGLEAAVPTDDYDDGTTVGTWGQWRFSDVLAGRASVYLNEPLASLQARRAGISADAARVRLDYTPTEFTTVQAGLEHLRYEDGNRRDSASVLFDQRLTSRPHFLLNGFGGVQAGRGSREDAPYFNPTRDASLELGLRADHIAWRRYDRHFRHRLAVSAVNYWQEGFGAEWYPQVRYEHEWQLAAGRQIGYGVGYARPVYDGVREDRVSFDLRVAWGE</sequence>
<organism evidence="2 3">
    <name type="scientific">Novilysobacter selenitireducens</name>
    <dbReference type="NCBI Taxonomy" id="2872639"/>
    <lineage>
        <taxon>Bacteria</taxon>
        <taxon>Pseudomonadati</taxon>
        <taxon>Pseudomonadota</taxon>
        <taxon>Gammaproteobacteria</taxon>
        <taxon>Lysobacterales</taxon>
        <taxon>Lysobacteraceae</taxon>
        <taxon>Novilysobacter</taxon>
    </lineage>
</organism>
<dbReference type="Pfam" id="PF14559">
    <property type="entry name" value="TPR_19"/>
    <property type="match status" value="1"/>
</dbReference>
<dbReference type="Gene3D" id="1.25.40.10">
    <property type="entry name" value="Tetratricopeptide repeat domain"/>
    <property type="match status" value="2"/>
</dbReference>
<gene>
    <name evidence="2" type="primary">pgaA</name>
    <name evidence="2" type="ORF">K6753_04515</name>
</gene>
<dbReference type="EMBL" id="JAINZW010000002">
    <property type="protein sequence ID" value="MBZ4038788.1"/>
    <property type="molecule type" value="Genomic_DNA"/>
</dbReference>
<comment type="caution">
    <text evidence="2">The sequence shown here is derived from an EMBL/GenBank/DDBJ whole genome shotgun (WGS) entry which is preliminary data.</text>
</comment>
<reference evidence="2 3" key="1">
    <citation type="submission" date="2021-09" db="EMBL/GenBank/DDBJ databases">
        <title>Lysobacter sp. 13A isolated from the river sediment.</title>
        <authorList>
            <person name="Liu H."/>
            <person name="Li S."/>
            <person name="Mao S."/>
        </authorList>
    </citation>
    <scope>NUCLEOTIDE SEQUENCE [LARGE SCALE GENOMIC DNA]</scope>
    <source>
        <strain evidence="2 3">13A</strain>
    </source>
</reference>